<dbReference type="Proteomes" id="UP000295518">
    <property type="component" value="Unassembled WGS sequence"/>
</dbReference>
<proteinExistence type="predicted"/>
<keyword evidence="3" id="KW-1185">Reference proteome</keyword>
<dbReference type="PANTHER" id="PTHR46211">
    <property type="entry name" value="GLYCEROPHOSPHORYL DIESTER PHOSPHODIESTERASE"/>
    <property type="match status" value="1"/>
</dbReference>
<dbReference type="Gene3D" id="3.20.20.190">
    <property type="entry name" value="Phosphatidylinositol (PI) phosphodiesterase"/>
    <property type="match status" value="1"/>
</dbReference>
<protein>
    <submittedName>
        <fullName evidence="2">Glycerophosphoryl diester phosphodiesterase</fullName>
    </submittedName>
</protein>
<dbReference type="OrthoDB" id="384721at2"/>
<dbReference type="SUPFAM" id="SSF51695">
    <property type="entry name" value="PLC-like phosphodiesterases"/>
    <property type="match status" value="1"/>
</dbReference>
<dbReference type="AlphaFoldDB" id="A0A4R6IFL8"/>
<dbReference type="EMBL" id="SNWN01000010">
    <property type="protein sequence ID" value="TDO20437.1"/>
    <property type="molecule type" value="Genomic_DNA"/>
</dbReference>
<comment type="caution">
    <text evidence="2">The sequence shown here is derived from an EMBL/GenBank/DDBJ whole genome shotgun (WGS) entry which is preliminary data.</text>
</comment>
<feature type="domain" description="GP-PDE" evidence="1">
    <location>
        <begin position="5"/>
        <end position="238"/>
    </location>
</feature>
<dbReference type="RefSeq" id="WP_094254437.1">
    <property type="nucleotide sequence ID" value="NZ_NNCE01000002.1"/>
</dbReference>
<evidence type="ECO:0000313" key="3">
    <source>
        <dbReference type="Proteomes" id="UP000295518"/>
    </source>
</evidence>
<dbReference type="GO" id="GO:0008081">
    <property type="term" value="F:phosphoric diester hydrolase activity"/>
    <property type="evidence" value="ECO:0007669"/>
    <property type="project" value="InterPro"/>
</dbReference>
<evidence type="ECO:0000313" key="2">
    <source>
        <dbReference type="EMBL" id="TDO20437.1"/>
    </source>
</evidence>
<dbReference type="GO" id="GO:0006629">
    <property type="term" value="P:lipid metabolic process"/>
    <property type="evidence" value="ECO:0007669"/>
    <property type="project" value="InterPro"/>
</dbReference>
<dbReference type="Pfam" id="PF03009">
    <property type="entry name" value="GDPD"/>
    <property type="match status" value="1"/>
</dbReference>
<dbReference type="PANTHER" id="PTHR46211:SF1">
    <property type="entry name" value="GLYCEROPHOSPHODIESTER PHOSPHODIESTERASE, CYTOPLASMIC"/>
    <property type="match status" value="1"/>
</dbReference>
<gene>
    <name evidence="2" type="ORF">EI74_0263</name>
</gene>
<accession>A0A4R6IFL8</accession>
<dbReference type="InterPro" id="IPR030395">
    <property type="entry name" value="GP_PDE_dom"/>
</dbReference>
<name>A0A4R6IFL8_9MOLU</name>
<sequence>MSRKVLLLGHRGYSAQSPENTQLSFDAAHLFGFDGVELDVHLSKDNELVIIHDETTGRTGGKNYEVRKTNLNDLSRVDLSNFWKYKLPAQKIMTLQEFLDRYIDKFKMINIEIKTDVYHYPNIEKIINDTISKYDDKQISKLVFSSFNFSSLEILHNINPKLKLAFLWWTKSQFNKIDPSKFKFINYFNPWIDIYYKDQKKYDSYNKKYLFWTLKSENKYRELEKNKLTEALISNYLF</sequence>
<reference evidence="2 3" key="1">
    <citation type="submission" date="2019-03" db="EMBL/GenBank/DDBJ databases">
        <title>Genomic Encyclopedia of Archaeal and Bacterial Type Strains, Phase II (KMG-II): from individual species to whole genera.</title>
        <authorList>
            <person name="Goeker M."/>
        </authorList>
    </citation>
    <scope>NUCLEOTIDE SEQUENCE [LARGE SCALE GENOMIC DNA]</scope>
    <source>
        <strain evidence="2 3">ATCC 700618</strain>
    </source>
</reference>
<organism evidence="2 3">
    <name type="scientific">Mycoplasma testudineum</name>
    <dbReference type="NCBI Taxonomy" id="244584"/>
    <lineage>
        <taxon>Bacteria</taxon>
        <taxon>Bacillati</taxon>
        <taxon>Mycoplasmatota</taxon>
        <taxon>Mollicutes</taxon>
        <taxon>Mycoplasmataceae</taxon>
        <taxon>Mycoplasma</taxon>
    </lineage>
</organism>
<dbReference type="PROSITE" id="PS51704">
    <property type="entry name" value="GP_PDE"/>
    <property type="match status" value="1"/>
</dbReference>
<dbReference type="InterPro" id="IPR017946">
    <property type="entry name" value="PLC-like_Pdiesterase_TIM-brl"/>
</dbReference>
<evidence type="ECO:0000259" key="1">
    <source>
        <dbReference type="PROSITE" id="PS51704"/>
    </source>
</evidence>